<dbReference type="AlphaFoldDB" id="A0A2P6QNB5"/>
<reference evidence="1 2" key="1">
    <citation type="journal article" date="2018" name="Nat. Genet.">
        <title>The Rosa genome provides new insights in the design of modern roses.</title>
        <authorList>
            <person name="Bendahmane M."/>
        </authorList>
    </citation>
    <scope>NUCLEOTIDE SEQUENCE [LARGE SCALE GENOMIC DNA]</scope>
    <source>
        <strain evidence="2">cv. Old Blush</strain>
    </source>
</reference>
<dbReference type="Proteomes" id="UP000238479">
    <property type="component" value="Chromosome 5"/>
</dbReference>
<dbReference type="EMBL" id="PDCK01000043">
    <property type="protein sequence ID" value="PRQ35665.1"/>
    <property type="molecule type" value="Genomic_DNA"/>
</dbReference>
<sequence length="211" mass="23742">MTQESGYPVRGASTISIDHLHCSSSSSTLVNFSSIPSTSSSTHNPISLKTFEFVENNQNPYLVIYQTTFFSIGSLKTPPPWSSSRSCTQQELPLTSFDWNEAAWIASDRTDPIWTGFHRCFAVLIGGMAWRCKFEVCRATSNLWWPGSHLIGLIRSGLGSQIQAGDRFAWRRRHFYLVRRGWRNDGVAGFKGCRREIGGVGWGGGERERDR</sequence>
<keyword evidence="2" id="KW-1185">Reference proteome</keyword>
<proteinExistence type="predicted"/>
<evidence type="ECO:0000313" key="1">
    <source>
        <dbReference type="EMBL" id="PRQ35665.1"/>
    </source>
</evidence>
<protein>
    <submittedName>
        <fullName evidence="1">Uncharacterized protein</fullName>
    </submittedName>
</protein>
<evidence type="ECO:0000313" key="2">
    <source>
        <dbReference type="Proteomes" id="UP000238479"/>
    </source>
</evidence>
<name>A0A2P6QNB5_ROSCH</name>
<comment type="caution">
    <text evidence="1">The sequence shown here is derived from an EMBL/GenBank/DDBJ whole genome shotgun (WGS) entry which is preliminary data.</text>
</comment>
<organism evidence="1 2">
    <name type="scientific">Rosa chinensis</name>
    <name type="common">China rose</name>
    <dbReference type="NCBI Taxonomy" id="74649"/>
    <lineage>
        <taxon>Eukaryota</taxon>
        <taxon>Viridiplantae</taxon>
        <taxon>Streptophyta</taxon>
        <taxon>Embryophyta</taxon>
        <taxon>Tracheophyta</taxon>
        <taxon>Spermatophyta</taxon>
        <taxon>Magnoliopsida</taxon>
        <taxon>eudicotyledons</taxon>
        <taxon>Gunneridae</taxon>
        <taxon>Pentapetalae</taxon>
        <taxon>rosids</taxon>
        <taxon>fabids</taxon>
        <taxon>Rosales</taxon>
        <taxon>Rosaceae</taxon>
        <taxon>Rosoideae</taxon>
        <taxon>Rosoideae incertae sedis</taxon>
        <taxon>Rosa</taxon>
    </lineage>
</organism>
<gene>
    <name evidence="1" type="ORF">RchiOBHm_Chr5g0082441</name>
</gene>
<accession>A0A2P6QNB5</accession>
<dbReference type="Gramene" id="PRQ35665">
    <property type="protein sequence ID" value="PRQ35665"/>
    <property type="gene ID" value="RchiOBHm_Chr5g0082441"/>
</dbReference>